<organism evidence="1 2">
    <name type="scientific">Adineta steineri</name>
    <dbReference type="NCBI Taxonomy" id="433720"/>
    <lineage>
        <taxon>Eukaryota</taxon>
        <taxon>Metazoa</taxon>
        <taxon>Spiralia</taxon>
        <taxon>Gnathifera</taxon>
        <taxon>Rotifera</taxon>
        <taxon>Eurotatoria</taxon>
        <taxon>Bdelloidea</taxon>
        <taxon>Adinetida</taxon>
        <taxon>Adinetidae</taxon>
        <taxon>Adineta</taxon>
    </lineage>
</organism>
<reference evidence="1" key="1">
    <citation type="submission" date="2021-02" db="EMBL/GenBank/DDBJ databases">
        <authorList>
            <person name="Nowell W R."/>
        </authorList>
    </citation>
    <scope>NUCLEOTIDE SEQUENCE</scope>
</reference>
<accession>A0A819GD40</accession>
<sequence length="84" mass="9691">MLLYHLKQSNTIGETIQAEERILNHGSYQTRKEIASIKVIRANGQKQKLLASFQGILSVKISWLFIIDNWQIYSINPRITTTAF</sequence>
<protein>
    <submittedName>
        <fullName evidence="1">Uncharacterized protein</fullName>
    </submittedName>
</protein>
<gene>
    <name evidence="1" type="ORF">KXQ929_LOCUS21700</name>
</gene>
<proteinExistence type="predicted"/>
<dbReference type="EMBL" id="CAJOBB010001607">
    <property type="protein sequence ID" value="CAF3880001.1"/>
    <property type="molecule type" value="Genomic_DNA"/>
</dbReference>
<name>A0A819GD40_9BILA</name>
<dbReference type="Proteomes" id="UP000663868">
    <property type="component" value="Unassembled WGS sequence"/>
</dbReference>
<evidence type="ECO:0000313" key="2">
    <source>
        <dbReference type="Proteomes" id="UP000663868"/>
    </source>
</evidence>
<evidence type="ECO:0000313" key="1">
    <source>
        <dbReference type="EMBL" id="CAF3880001.1"/>
    </source>
</evidence>
<dbReference type="AlphaFoldDB" id="A0A819GD40"/>
<comment type="caution">
    <text evidence="1">The sequence shown here is derived from an EMBL/GenBank/DDBJ whole genome shotgun (WGS) entry which is preliminary data.</text>
</comment>